<dbReference type="OrthoDB" id="4720195at2"/>
<comment type="caution">
    <text evidence="3">The sequence shown here is derived from an EMBL/GenBank/DDBJ whole genome shotgun (WGS) entry which is preliminary data.</text>
</comment>
<feature type="transmembrane region" description="Helical" evidence="2">
    <location>
        <begin position="52"/>
        <end position="71"/>
    </location>
</feature>
<evidence type="ECO:0000313" key="3">
    <source>
        <dbReference type="EMBL" id="OCB60296.1"/>
    </source>
</evidence>
<keyword evidence="2" id="KW-0472">Membrane</keyword>
<feature type="region of interest" description="Disordered" evidence="1">
    <location>
        <begin position="281"/>
        <end position="300"/>
    </location>
</feature>
<dbReference type="AlphaFoldDB" id="A0A1B9DCJ1"/>
<protein>
    <submittedName>
        <fullName evidence="3">Uncharacterized protein</fullName>
    </submittedName>
</protein>
<keyword evidence="2" id="KW-0812">Transmembrane</keyword>
<dbReference type="EMBL" id="MBEE01000049">
    <property type="protein sequence ID" value="OCB60296.1"/>
    <property type="molecule type" value="Genomic_DNA"/>
</dbReference>
<dbReference type="RefSeq" id="WP_051445867.1">
    <property type="nucleotide sequence ID" value="NZ_MBEE01000049.1"/>
</dbReference>
<organism evidence="3 4">
    <name type="scientific">Mycobacterium malmoense</name>
    <dbReference type="NCBI Taxonomy" id="1780"/>
    <lineage>
        <taxon>Bacteria</taxon>
        <taxon>Bacillati</taxon>
        <taxon>Actinomycetota</taxon>
        <taxon>Actinomycetes</taxon>
        <taxon>Mycobacteriales</taxon>
        <taxon>Mycobacteriaceae</taxon>
        <taxon>Mycobacterium</taxon>
    </lineage>
</organism>
<feature type="transmembrane region" description="Helical" evidence="2">
    <location>
        <begin position="251"/>
        <end position="273"/>
    </location>
</feature>
<sequence>MLDKIIAASCAVYVALSAWSVTTRGDLLPPVAMLVMVLTMSVLLLGHMWKHLGWRLIVAFFAVASAVEWIFEETNIRNGGFIWGDLRYGDITVFSVHLGSVPLVVPILMAVILWPTYAVVNLALDGRVVVEPRAMTWWQNVWRCVLYGFVHSWMMLMCNELCVKWGVYRWVGHSAERPAADMFLGDPSAPGGWLIYVVAAMLVFTFVMIPLVGRDSLAKAARRRLAWSDGAPIVFWGVLALQNYFNPVNNATVANVVLWTMGFFAAFVGYRFVDLMRTQNRDNSPTDADVSPRPAPAHHG</sequence>
<evidence type="ECO:0000256" key="2">
    <source>
        <dbReference type="SAM" id="Phobius"/>
    </source>
</evidence>
<dbReference type="Proteomes" id="UP000092683">
    <property type="component" value="Unassembled WGS sequence"/>
</dbReference>
<evidence type="ECO:0000313" key="4">
    <source>
        <dbReference type="Proteomes" id="UP000092683"/>
    </source>
</evidence>
<evidence type="ECO:0000256" key="1">
    <source>
        <dbReference type="SAM" id="MobiDB-lite"/>
    </source>
</evidence>
<feature type="transmembrane region" description="Helical" evidence="2">
    <location>
        <begin position="27"/>
        <end position="45"/>
    </location>
</feature>
<feature type="transmembrane region" description="Helical" evidence="2">
    <location>
        <begin position="225"/>
        <end position="245"/>
    </location>
</feature>
<keyword evidence="2" id="KW-1133">Transmembrane helix</keyword>
<feature type="transmembrane region" description="Helical" evidence="2">
    <location>
        <begin position="145"/>
        <end position="167"/>
    </location>
</feature>
<gene>
    <name evidence="3" type="ORF">A5677_14065</name>
</gene>
<reference evidence="3 4" key="1">
    <citation type="submission" date="2016-06" db="EMBL/GenBank/DDBJ databases">
        <authorList>
            <person name="Kjaerup R.B."/>
            <person name="Dalgaard T.S."/>
            <person name="Juul-Madsen H.R."/>
        </authorList>
    </citation>
    <scope>NUCLEOTIDE SEQUENCE [LARGE SCALE GENOMIC DNA]</scope>
    <source>
        <strain evidence="3 4">E3012</strain>
    </source>
</reference>
<name>A0A1B9DCJ1_MYCMA</name>
<feature type="transmembrane region" description="Helical" evidence="2">
    <location>
        <begin position="193"/>
        <end position="213"/>
    </location>
</feature>
<proteinExistence type="predicted"/>
<accession>A0A1B9DCJ1</accession>
<feature type="transmembrane region" description="Helical" evidence="2">
    <location>
        <begin position="103"/>
        <end position="124"/>
    </location>
</feature>